<evidence type="ECO:0000313" key="10">
    <source>
        <dbReference type="Proteomes" id="UP001597119"/>
    </source>
</evidence>
<organism evidence="9 10">
    <name type="scientific">Halorientalis brevis</name>
    <dbReference type="NCBI Taxonomy" id="1126241"/>
    <lineage>
        <taxon>Archaea</taxon>
        <taxon>Methanobacteriati</taxon>
        <taxon>Methanobacteriota</taxon>
        <taxon>Stenosarchaea group</taxon>
        <taxon>Halobacteria</taxon>
        <taxon>Halobacteriales</taxon>
        <taxon>Haloarculaceae</taxon>
        <taxon>Halorientalis</taxon>
    </lineage>
</organism>
<accession>A0ABD6CC67</accession>
<dbReference type="PANTHER" id="PTHR48111">
    <property type="entry name" value="REGULATOR OF RPOS"/>
    <property type="match status" value="1"/>
</dbReference>
<keyword evidence="2" id="KW-0902">Two-component regulatory system</keyword>
<dbReference type="SMART" id="SM00448">
    <property type="entry name" value="REC"/>
    <property type="match status" value="1"/>
</dbReference>
<dbReference type="EMBL" id="JBHUDJ010000003">
    <property type="protein sequence ID" value="MFD1586797.1"/>
    <property type="molecule type" value="Genomic_DNA"/>
</dbReference>
<keyword evidence="4" id="KW-0238">DNA-binding</keyword>
<evidence type="ECO:0000313" key="9">
    <source>
        <dbReference type="EMBL" id="MFD1586797.1"/>
    </source>
</evidence>
<evidence type="ECO:0000256" key="5">
    <source>
        <dbReference type="ARBA" id="ARBA00023163"/>
    </source>
</evidence>
<evidence type="ECO:0000256" key="3">
    <source>
        <dbReference type="ARBA" id="ARBA00023015"/>
    </source>
</evidence>
<dbReference type="AlphaFoldDB" id="A0ABD6CC67"/>
<reference evidence="9 10" key="1">
    <citation type="journal article" date="2019" name="Int. J. Syst. Evol. Microbiol.">
        <title>The Global Catalogue of Microorganisms (GCM) 10K type strain sequencing project: providing services to taxonomists for standard genome sequencing and annotation.</title>
        <authorList>
            <consortium name="The Broad Institute Genomics Platform"/>
            <consortium name="The Broad Institute Genome Sequencing Center for Infectious Disease"/>
            <person name="Wu L."/>
            <person name="Ma J."/>
        </authorList>
    </citation>
    <scope>NUCLEOTIDE SEQUENCE [LARGE SCALE GENOMIC DNA]</scope>
    <source>
        <strain evidence="9 10">CGMCC 1.12125</strain>
    </source>
</reference>
<dbReference type="GO" id="GO:0003677">
    <property type="term" value="F:DNA binding"/>
    <property type="evidence" value="ECO:0007669"/>
    <property type="project" value="UniProtKB-KW"/>
</dbReference>
<name>A0ABD6CC67_9EURY</name>
<keyword evidence="1 6" id="KW-0597">Phosphoprotein</keyword>
<dbReference type="InterPro" id="IPR039420">
    <property type="entry name" value="WalR-like"/>
</dbReference>
<keyword evidence="7" id="KW-0175">Coiled coil</keyword>
<dbReference type="InterPro" id="IPR011006">
    <property type="entry name" value="CheY-like_superfamily"/>
</dbReference>
<dbReference type="PROSITE" id="PS50110">
    <property type="entry name" value="RESPONSE_REGULATORY"/>
    <property type="match status" value="1"/>
</dbReference>
<evidence type="ECO:0000256" key="1">
    <source>
        <dbReference type="ARBA" id="ARBA00022553"/>
    </source>
</evidence>
<feature type="domain" description="Response regulatory" evidence="8">
    <location>
        <begin position="8"/>
        <end position="117"/>
    </location>
</feature>
<dbReference type="InterPro" id="IPR001789">
    <property type="entry name" value="Sig_transdc_resp-reg_receiver"/>
</dbReference>
<evidence type="ECO:0000256" key="7">
    <source>
        <dbReference type="SAM" id="Coils"/>
    </source>
</evidence>
<feature type="modified residue" description="4-aspartylphosphate" evidence="6">
    <location>
        <position position="55"/>
    </location>
</feature>
<sequence>MPTGERPTILIVEDEENVAESYQLYLDSDYEILLASSGGEALVTLDSSIDVVLLDRRMPGLSGDEVLEHIQDMEYDCRVVMVTAVDPAGEIVEMPFDDYLTKPVSQEALADTVEELLLLDEYEELLSEYNAVVKTYATLKSQLSQHGLEETQEVDELEQRKEALRGQINDVIDGLDEEMAAVFREAHHAG</sequence>
<proteinExistence type="predicted"/>
<dbReference type="Pfam" id="PF08663">
    <property type="entry name" value="HalX"/>
    <property type="match status" value="1"/>
</dbReference>
<evidence type="ECO:0000256" key="2">
    <source>
        <dbReference type="ARBA" id="ARBA00023012"/>
    </source>
</evidence>
<dbReference type="SUPFAM" id="SSF52172">
    <property type="entry name" value="CheY-like"/>
    <property type="match status" value="1"/>
</dbReference>
<dbReference type="Gene3D" id="3.40.50.2300">
    <property type="match status" value="1"/>
</dbReference>
<evidence type="ECO:0000259" key="8">
    <source>
        <dbReference type="PROSITE" id="PS50110"/>
    </source>
</evidence>
<keyword evidence="3" id="KW-0805">Transcription regulation</keyword>
<keyword evidence="10" id="KW-1185">Reference proteome</keyword>
<dbReference type="RefSeq" id="WP_247376001.1">
    <property type="nucleotide sequence ID" value="NZ_JALLGV010000001.1"/>
</dbReference>
<feature type="coiled-coil region" evidence="7">
    <location>
        <begin position="147"/>
        <end position="174"/>
    </location>
</feature>
<dbReference type="Pfam" id="PF00072">
    <property type="entry name" value="Response_reg"/>
    <property type="match status" value="1"/>
</dbReference>
<evidence type="ECO:0000256" key="4">
    <source>
        <dbReference type="ARBA" id="ARBA00023125"/>
    </source>
</evidence>
<keyword evidence="5" id="KW-0804">Transcription</keyword>
<evidence type="ECO:0000256" key="6">
    <source>
        <dbReference type="PROSITE-ProRule" id="PRU00169"/>
    </source>
</evidence>
<gene>
    <name evidence="9" type="ORF">ACFR9U_07370</name>
</gene>
<dbReference type="GO" id="GO:0000160">
    <property type="term" value="P:phosphorelay signal transduction system"/>
    <property type="evidence" value="ECO:0007669"/>
    <property type="project" value="UniProtKB-KW"/>
</dbReference>
<dbReference type="Proteomes" id="UP001597119">
    <property type="component" value="Unassembled WGS sequence"/>
</dbReference>
<dbReference type="InterPro" id="IPR013971">
    <property type="entry name" value="HalX_domain"/>
</dbReference>
<dbReference type="PANTHER" id="PTHR48111:SF1">
    <property type="entry name" value="TWO-COMPONENT RESPONSE REGULATOR ORR33"/>
    <property type="match status" value="1"/>
</dbReference>
<comment type="caution">
    <text evidence="9">The sequence shown here is derived from an EMBL/GenBank/DDBJ whole genome shotgun (WGS) entry which is preliminary data.</text>
</comment>
<protein>
    <submittedName>
        <fullName evidence="9">Response regulator</fullName>
    </submittedName>
</protein>